<gene>
    <name evidence="2" type="ORF">BET10_03565</name>
</gene>
<accession>A0A1S1MUU0</accession>
<name>A0A1S1MUU0_9GAMM</name>
<evidence type="ECO:0000313" key="3">
    <source>
        <dbReference type="Proteomes" id="UP000179786"/>
    </source>
</evidence>
<organism evidence="2 3">
    <name type="scientific">Pseudoalteromonas amylolytica</name>
    <dbReference type="NCBI Taxonomy" id="1859457"/>
    <lineage>
        <taxon>Bacteria</taxon>
        <taxon>Pseudomonadati</taxon>
        <taxon>Pseudomonadota</taxon>
        <taxon>Gammaproteobacteria</taxon>
        <taxon>Alteromonadales</taxon>
        <taxon>Pseudoalteromonadaceae</taxon>
        <taxon>Pseudoalteromonas</taxon>
    </lineage>
</organism>
<sequence>MISGFNIQSLTNFDNQYWRIDWFGYLSYEDASGQRRSEPLVDIYLSPFRERPAPDCLNYKYSTDLKQTNVVKVPVSYLRVLRLGDVWYQGRRIPLTHSDRMREKLNVTINSESAYTATAGAKGKLDDFLLPFTHHPYHGKATKVHCEFVKLDDEKLLIFPHYTLLQAYFSRSQYVFQQLFKFGLQFDSIYDPSQSYITDEGDAFILLKKWTHDVAAPEVARLAFDEVAAKAVRGLSENLSLQSVNDRPISPKIKFPFEGETTLEVFGKWCPLTSGRKVFIVYDILSCNAAYPFSSLDYFRDNHGGKEPLAGTSKGNKKEEAQKKGKSKPVSTEDDCIDMQPENEPRRDTEELLVEGRAGTIFNDLTGKRIDKKRLKAHLEAQEGATYQPYVDSLVGGNTGDGDRHGITTPVDFQLPHSEFEGKFIFKDPICRLDLFQKVIDELKHIPYITSAEYMSIFPELGYQKSCASFFPTTYTDTGRKSTWQYINYFKGFTKSGKEKYHRRRALIAKLGMSSGLDIFLIEAERRKHKIQNGWVELDDTSIFLSITHSAATYTNYELATCLTKSTEERGKWQAFPQERSIKCTPIKHPHHTTISSGDYVRRQVAIIERHINAQTSGKTNSSEGNNGR</sequence>
<dbReference type="EMBL" id="MKJU01000006">
    <property type="protein sequence ID" value="OHU92550.1"/>
    <property type="molecule type" value="Genomic_DNA"/>
</dbReference>
<dbReference type="STRING" id="1859457.BET10_03565"/>
<evidence type="ECO:0000313" key="2">
    <source>
        <dbReference type="EMBL" id="OHU92550.1"/>
    </source>
</evidence>
<comment type="caution">
    <text evidence="2">The sequence shown here is derived from an EMBL/GenBank/DDBJ whole genome shotgun (WGS) entry which is preliminary data.</text>
</comment>
<dbReference type="AlphaFoldDB" id="A0A1S1MUU0"/>
<dbReference type="Proteomes" id="UP000179786">
    <property type="component" value="Unassembled WGS sequence"/>
</dbReference>
<feature type="region of interest" description="Disordered" evidence="1">
    <location>
        <begin position="306"/>
        <end position="349"/>
    </location>
</feature>
<evidence type="ECO:0008006" key="4">
    <source>
        <dbReference type="Google" id="ProtNLM"/>
    </source>
</evidence>
<dbReference type="RefSeq" id="WP_070983110.1">
    <property type="nucleotide sequence ID" value="NZ_MKJU01000006.1"/>
</dbReference>
<keyword evidence="3" id="KW-1185">Reference proteome</keyword>
<dbReference type="OrthoDB" id="6736327at2"/>
<proteinExistence type="predicted"/>
<reference evidence="2 3" key="1">
    <citation type="submission" date="2016-09" db="EMBL/GenBank/DDBJ databases">
        <title>Pseudoalteromonas amylolytica sp. nov., isolated from the surface seawater.</title>
        <authorList>
            <person name="Wu Y.-H."/>
            <person name="Cheng H."/>
            <person name="Jin X.-B."/>
            <person name="Wang C.-S."/>
            <person name="Xu X.-W."/>
        </authorList>
    </citation>
    <scope>NUCLEOTIDE SEQUENCE [LARGE SCALE GENOMIC DNA]</scope>
    <source>
        <strain evidence="2 3">JW1</strain>
    </source>
</reference>
<evidence type="ECO:0000256" key="1">
    <source>
        <dbReference type="SAM" id="MobiDB-lite"/>
    </source>
</evidence>
<protein>
    <recommendedName>
        <fullName evidence="4">TnsE C-terminal domain-containing protein</fullName>
    </recommendedName>
</protein>